<dbReference type="FunFam" id="3.40.718.10:FF:000028">
    <property type="entry name" value="3-isopropylmalate dehydrogenase"/>
    <property type="match status" value="1"/>
</dbReference>
<evidence type="ECO:0000256" key="14">
    <source>
        <dbReference type="ARBA" id="ARBA00023304"/>
    </source>
</evidence>
<dbReference type="InterPro" id="IPR004429">
    <property type="entry name" value="Isopropylmalate_DH"/>
</dbReference>
<evidence type="ECO:0000256" key="13">
    <source>
        <dbReference type="ARBA" id="ARBA00023027"/>
    </source>
</evidence>
<evidence type="ECO:0000256" key="5">
    <source>
        <dbReference type="ARBA" id="ARBA00008319"/>
    </source>
</evidence>
<dbReference type="PANTHER" id="PTHR42979">
    <property type="entry name" value="3-ISOPROPYLMALATE DEHYDROGENASE"/>
    <property type="match status" value="1"/>
</dbReference>
<keyword evidence="9 16" id="KW-0028">Amino-acid biosynthesis</keyword>
<evidence type="ECO:0000256" key="4">
    <source>
        <dbReference type="ARBA" id="ARBA00004762"/>
    </source>
</evidence>
<protein>
    <recommendedName>
        <fullName evidence="16">3-isopropylmalate dehydrogenase</fullName>
        <ecNumber evidence="16">1.1.1.85</ecNumber>
    </recommendedName>
    <alternativeName>
        <fullName evidence="16">3-IPM-DH</fullName>
    </alternativeName>
    <alternativeName>
        <fullName evidence="16">Beta-IPM dehydrogenase</fullName>
        <shortName evidence="16">IMDH</shortName>
    </alternativeName>
</protein>
<sequence>MAKYNIVLLPGDGIGPEVVKEAVKVLQVIGDKYTISFNFTEALVGGAAIEETGDPLPKETLELCRTHKYILFGAVGGPKWEDLPRDKRPERAILDLRKKLELYANLRPAYLFPSLAHSSPLKEEILKNGIDILVVRELTGDIYFGEPRGREALEYGYKAIDTAVYTSREIERIARKAFEIAKKRRKKVTSVDKANVLETSRLWREVVTEVSKKYPQIELNHQYVDNCSMQLIKNPRQFDVILTGNMFGDILSDEASMLIGSIGLLPSASLGERDIAIYEPIHGSAPDIAGQKKANPIAAILSAGMMLKYSFDMPEAEEQIKKAVISTLEEGYRTPDILREGDLPVDTETMGSLIAEKIKTYK</sequence>
<evidence type="ECO:0000256" key="17">
    <source>
        <dbReference type="RuleBase" id="RU004445"/>
    </source>
</evidence>
<evidence type="ECO:0000256" key="12">
    <source>
        <dbReference type="ARBA" id="ARBA00023002"/>
    </source>
</evidence>
<dbReference type="NCBIfam" id="TIGR00169">
    <property type="entry name" value="leuB"/>
    <property type="match status" value="1"/>
</dbReference>
<keyword evidence="13 16" id="KW-0520">NAD</keyword>
<comment type="cofactor">
    <cofactor evidence="2">
        <name>Mn(2+)</name>
        <dbReference type="ChEBI" id="CHEBI:29035"/>
    </cofactor>
</comment>
<comment type="catalytic activity">
    <reaction evidence="1 16 17">
        <text>(2R,3S)-3-isopropylmalate + NAD(+) = 4-methyl-2-oxopentanoate + CO2 + NADH</text>
        <dbReference type="Rhea" id="RHEA:32271"/>
        <dbReference type="ChEBI" id="CHEBI:16526"/>
        <dbReference type="ChEBI" id="CHEBI:17865"/>
        <dbReference type="ChEBI" id="CHEBI:35121"/>
        <dbReference type="ChEBI" id="CHEBI:57540"/>
        <dbReference type="ChEBI" id="CHEBI:57945"/>
        <dbReference type="EC" id="1.1.1.85"/>
    </reaction>
</comment>
<dbReference type="GO" id="GO:0000287">
    <property type="term" value="F:magnesium ion binding"/>
    <property type="evidence" value="ECO:0007669"/>
    <property type="project" value="InterPro"/>
</dbReference>
<name>A0A8A0RQY3_9FIRM</name>
<dbReference type="Pfam" id="PF00180">
    <property type="entry name" value="Iso_dh"/>
    <property type="match status" value="1"/>
</dbReference>
<dbReference type="HAMAP" id="MF_01033">
    <property type="entry name" value="LeuB_type1"/>
    <property type="match status" value="1"/>
</dbReference>
<feature type="binding site" evidence="16">
    <location>
        <position position="225"/>
    </location>
    <ligand>
        <name>substrate</name>
    </ligand>
</feature>
<feature type="binding site" evidence="16">
    <location>
        <begin position="283"/>
        <end position="295"/>
    </location>
    <ligand>
        <name>NAD(+)</name>
        <dbReference type="ChEBI" id="CHEBI:57540"/>
    </ligand>
</feature>
<evidence type="ECO:0000259" key="18">
    <source>
        <dbReference type="SMART" id="SM01329"/>
    </source>
</evidence>
<evidence type="ECO:0000256" key="3">
    <source>
        <dbReference type="ARBA" id="ARBA00004496"/>
    </source>
</evidence>
<keyword evidence="16" id="KW-0464">Manganese</keyword>
<comment type="function">
    <text evidence="15 16 17">Catalyzes the oxidation of 3-carboxy-2-hydroxy-4-methylpentanoate (3-isopropylmalate) to 3-carboxy-4-methyl-2-oxopentanoate. The product decarboxylates to 4-methyl-2 oxopentanoate.</text>
</comment>
<evidence type="ECO:0000256" key="6">
    <source>
        <dbReference type="ARBA" id="ARBA00011738"/>
    </source>
</evidence>
<evidence type="ECO:0000256" key="15">
    <source>
        <dbReference type="ARBA" id="ARBA00023577"/>
    </source>
</evidence>
<dbReference type="PANTHER" id="PTHR42979:SF1">
    <property type="entry name" value="3-ISOPROPYLMALATE DEHYDROGENASE"/>
    <property type="match status" value="1"/>
</dbReference>
<feature type="binding site" evidence="16">
    <location>
        <position position="225"/>
    </location>
    <ligand>
        <name>Mg(2+)</name>
        <dbReference type="ChEBI" id="CHEBI:18420"/>
    </ligand>
</feature>
<comment type="pathway">
    <text evidence="4 16 17">Amino-acid biosynthesis; L-leucine biosynthesis; L-leucine from 3-methyl-2-oxobutanoate: step 3/4.</text>
</comment>
<feature type="binding site" evidence="16">
    <location>
        <position position="249"/>
    </location>
    <ligand>
        <name>Mg(2+)</name>
        <dbReference type="ChEBI" id="CHEBI:18420"/>
    </ligand>
</feature>
<keyword evidence="8 16" id="KW-0963">Cytoplasm</keyword>
<gene>
    <name evidence="16 19" type="primary">leuB</name>
    <name evidence="19" type="ORF">H0A61_02706</name>
</gene>
<dbReference type="InterPro" id="IPR019818">
    <property type="entry name" value="IsoCit/isopropylmalate_DH_CS"/>
</dbReference>
<evidence type="ECO:0000256" key="8">
    <source>
        <dbReference type="ARBA" id="ARBA00022490"/>
    </source>
</evidence>
<keyword evidence="11 16" id="KW-0460">Magnesium</keyword>
<proteinExistence type="inferred from homology"/>
<dbReference type="UniPathway" id="UPA00048">
    <property type="reaction ID" value="UER00072"/>
</dbReference>
<feature type="binding site" evidence="16">
    <location>
        <position position="97"/>
    </location>
    <ligand>
        <name>substrate</name>
    </ligand>
</feature>
<keyword evidence="20" id="KW-1185">Reference proteome</keyword>
<comment type="subcellular location">
    <subcellularLocation>
        <location evidence="3 16">Cytoplasm</location>
    </subcellularLocation>
</comment>
<organism evidence="19 20">
    <name type="scientific">Koleobacter methoxysyntrophicus</name>
    <dbReference type="NCBI Taxonomy" id="2751313"/>
    <lineage>
        <taxon>Bacteria</taxon>
        <taxon>Bacillati</taxon>
        <taxon>Bacillota</taxon>
        <taxon>Clostridia</taxon>
        <taxon>Koleobacterales</taxon>
        <taxon>Koleobacteraceae</taxon>
        <taxon>Koleobacter</taxon>
    </lineage>
</organism>
<keyword evidence="7 16" id="KW-0432">Leucine biosynthesis</keyword>
<dbReference type="GO" id="GO:0009098">
    <property type="term" value="P:L-leucine biosynthetic process"/>
    <property type="evidence" value="ECO:0007669"/>
    <property type="project" value="UniProtKB-UniRule"/>
</dbReference>
<feature type="binding site" evidence="16">
    <location>
        <position position="136"/>
    </location>
    <ligand>
        <name>substrate</name>
    </ligand>
</feature>
<evidence type="ECO:0000313" key="19">
    <source>
        <dbReference type="EMBL" id="QSQ10302.1"/>
    </source>
</evidence>
<dbReference type="Gene3D" id="3.40.718.10">
    <property type="entry name" value="Isopropylmalate Dehydrogenase"/>
    <property type="match status" value="1"/>
</dbReference>
<evidence type="ECO:0000256" key="1">
    <source>
        <dbReference type="ARBA" id="ARBA00000624"/>
    </source>
</evidence>
<dbReference type="GO" id="GO:0005829">
    <property type="term" value="C:cytosol"/>
    <property type="evidence" value="ECO:0007669"/>
    <property type="project" value="TreeGrafter"/>
</dbReference>
<evidence type="ECO:0000256" key="11">
    <source>
        <dbReference type="ARBA" id="ARBA00022842"/>
    </source>
</evidence>
<dbReference type="GO" id="GO:0051287">
    <property type="term" value="F:NAD binding"/>
    <property type="evidence" value="ECO:0007669"/>
    <property type="project" value="InterPro"/>
</dbReference>
<keyword evidence="10 16" id="KW-0479">Metal-binding</keyword>
<dbReference type="GO" id="GO:0003862">
    <property type="term" value="F:3-isopropylmalate dehydrogenase activity"/>
    <property type="evidence" value="ECO:0007669"/>
    <property type="project" value="UniProtKB-UniRule"/>
</dbReference>
<evidence type="ECO:0000256" key="9">
    <source>
        <dbReference type="ARBA" id="ARBA00022605"/>
    </source>
</evidence>
<evidence type="ECO:0000256" key="2">
    <source>
        <dbReference type="ARBA" id="ARBA00001936"/>
    </source>
</evidence>
<keyword evidence="14 16" id="KW-0100">Branched-chain amino acid biosynthesis</keyword>
<evidence type="ECO:0000313" key="20">
    <source>
        <dbReference type="Proteomes" id="UP000662904"/>
    </source>
</evidence>
<dbReference type="RefSeq" id="WP_206707612.1">
    <property type="nucleotide sequence ID" value="NZ_CP059066.1"/>
</dbReference>
<comment type="cofactor">
    <cofactor evidence="16 17">
        <name>Mg(2+)</name>
        <dbReference type="ChEBI" id="CHEBI:18420"/>
    </cofactor>
    <cofactor evidence="16 17">
        <name>Mn(2+)</name>
        <dbReference type="ChEBI" id="CHEBI:29035"/>
    </cofactor>
    <text evidence="16 17">Binds 1 Mg(2+) or Mn(2+) ion per subunit.</text>
</comment>
<feature type="domain" description="Isopropylmalate dehydrogenase-like" evidence="18">
    <location>
        <begin position="5"/>
        <end position="354"/>
    </location>
</feature>
<comment type="subunit">
    <text evidence="6 16 17">Homodimer.</text>
</comment>
<feature type="site" description="Important for catalysis" evidence="16">
    <location>
        <position position="143"/>
    </location>
</feature>
<feature type="site" description="Important for catalysis" evidence="16">
    <location>
        <position position="193"/>
    </location>
</feature>
<dbReference type="PROSITE" id="PS00470">
    <property type="entry name" value="IDH_IMDH"/>
    <property type="match status" value="1"/>
</dbReference>
<dbReference type="SUPFAM" id="SSF53659">
    <property type="entry name" value="Isocitrate/Isopropylmalate dehydrogenase-like"/>
    <property type="match status" value="1"/>
</dbReference>
<evidence type="ECO:0000256" key="16">
    <source>
        <dbReference type="HAMAP-Rule" id="MF_01033"/>
    </source>
</evidence>
<feature type="binding site" evidence="16">
    <location>
        <position position="253"/>
    </location>
    <ligand>
        <name>Mg(2+)</name>
        <dbReference type="ChEBI" id="CHEBI:18420"/>
    </ligand>
</feature>
<dbReference type="EMBL" id="CP059066">
    <property type="protein sequence ID" value="QSQ10302.1"/>
    <property type="molecule type" value="Genomic_DNA"/>
</dbReference>
<evidence type="ECO:0000256" key="10">
    <source>
        <dbReference type="ARBA" id="ARBA00022723"/>
    </source>
</evidence>
<dbReference type="SMART" id="SM01329">
    <property type="entry name" value="Iso_dh"/>
    <property type="match status" value="1"/>
</dbReference>
<dbReference type="InterPro" id="IPR024084">
    <property type="entry name" value="IsoPropMal-DH-like_dom"/>
</dbReference>
<dbReference type="Proteomes" id="UP000662904">
    <property type="component" value="Chromosome"/>
</dbReference>
<keyword evidence="12 16" id="KW-0560">Oxidoreductase</keyword>
<dbReference type="AlphaFoldDB" id="A0A8A0RQY3"/>
<dbReference type="EC" id="1.1.1.85" evidence="16"/>
<reference evidence="19" key="1">
    <citation type="submission" date="2020-07" db="EMBL/GenBank/DDBJ databases">
        <title>Koleobacter methoxysyntrophicus gen. nov., sp. nov., a novel anaerobic bacterium isolated from deep subsurface oil field and proposal of Koleobacterales ord. nov. in the phylum Firmicutes.</title>
        <authorList>
            <person name="Sakamoto S."/>
            <person name="Tamaki H."/>
        </authorList>
    </citation>
    <scope>NUCLEOTIDE SEQUENCE</scope>
    <source>
        <strain evidence="19">NRmbB1</strain>
    </source>
</reference>
<feature type="binding site" evidence="16">
    <location>
        <begin position="77"/>
        <end position="90"/>
    </location>
    <ligand>
        <name>NAD(+)</name>
        <dbReference type="ChEBI" id="CHEBI:57540"/>
    </ligand>
</feature>
<accession>A0A8A0RQY3</accession>
<dbReference type="KEGG" id="kme:H0A61_02706"/>
<feature type="binding site" evidence="16">
    <location>
        <position position="107"/>
    </location>
    <ligand>
        <name>substrate</name>
    </ligand>
</feature>
<comment type="similarity">
    <text evidence="5 16">Belongs to the isocitrate and isopropylmalate dehydrogenases family. LeuB type 1 subfamily.</text>
</comment>
<evidence type="ECO:0000256" key="7">
    <source>
        <dbReference type="ARBA" id="ARBA00022430"/>
    </source>
</evidence>